<gene>
    <name evidence="1" type="ORF">GJR95_19025</name>
</gene>
<sequence length="120" mass="13154">MNKLVASVLMSTSTLANPTTPKALPFDASAFVTINNQIRVAVSKTADVPVVILLRSSDNQIIYQQSIDKKDAHYAVKLNVEELNDGKYELEVASKEGSIRKQLTLSTKPVEHTSRAVTIQ</sequence>
<evidence type="ECO:0008006" key="3">
    <source>
        <dbReference type="Google" id="ProtNLM"/>
    </source>
</evidence>
<keyword evidence="2" id="KW-1185">Reference proteome</keyword>
<evidence type="ECO:0000313" key="1">
    <source>
        <dbReference type="EMBL" id="QHW01371.1"/>
    </source>
</evidence>
<dbReference type="EMBL" id="CP045997">
    <property type="protein sequence ID" value="QHW01371.1"/>
    <property type="molecule type" value="Genomic_DNA"/>
</dbReference>
<reference evidence="1 2" key="1">
    <citation type="submission" date="2019-11" db="EMBL/GenBank/DDBJ databases">
        <title>Spirosoma endbachense sp. nov., isolated from a natural salt meadow.</title>
        <authorList>
            <person name="Rojas J."/>
            <person name="Ambika Manirajan B."/>
            <person name="Ratering S."/>
            <person name="Suarez C."/>
            <person name="Geissler-Plaum R."/>
            <person name="Schnell S."/>
        </authorList>
    </citation>
    <scope>NUCLEOTIDE SEQUENCE [LARGE SCALE GENOMIC DNA]</scope>
    <source>
        <strain evidence="1 2">I-24</strain>
    </source>
</reference>
<proteinExistence type="predicted"/>
<protein>
    <recommendedName>
        <fullName evidence="3">DUF3244 domain-containing protein</fullName>
    </recommendedName>
</protein>
<dbReference type="KEGG" id="senf:GJR95_19025"/>
<dbReference type="Proteomes" id="UP000464577">
    <property type="component" value="Chromosome"/>
</dbReference>
<evidence type="ECO:0000313" key="2">
    <source>
        <dbReference type="Proteomes" id="UP000464577"/>
    </source>
</evidence>
<organism evidence="1 2">
    <name type="scientific">Spirosoma endbachense</name>
    <dbReference type="NCBI Taxonomy" id="2666025"/>
    <lineage>
        <taxon>Bacteria</taxon>
        <taxon>Pseudomonadati</taxon>
        <taxon>Bacteroidota</taxon>
        <taxon>Cytophagia</taxon>
        <taxon>Cytophagales</taxon>
        <taxon>Cytophagaceae</taxon>
        <taxon>Spirosoma</taxon>
    </lineage>
</organism>
<accession>A0A6P1WBV0</accession>
<dbReference type="AlphaFoldDB" id="A0A6P1WBV0"/>
<name>A0A6P1WBV0_9BACT</name>